<name>A0A1U7LPM9_NEOID</name>
<keyword evidence="3" id="KW-0809">Transit peptide</keyword>
<evidence type="ECO:0000256" key="2">
    <source>
        <dbReference type="ARBA" id="ARBA00010152"/>
    </source>
</evidence>
<evidence type="ECO:0000313" key="7">
    <source>
        <dbReference type="EMBL" id="OLL24604.1"/>
    </source>
</evidence>
<dbReference type="Proteomes" id="UP000186594">
    <property type="component" value="Unassembled WGS sequence"/>
</dbReference>
<keyword evidence="5" id="KW-0496">Mitochondrion</keyword>
<dbReference type="GO" id="GO:0003735">
    <property type="term" value="F:structural constituent of ribosome"/>
    <property type="evidence" value="ECO:0007669"/>
    <property type="project" value="InterPro"/>
</dbReference>
<evidence type="ECO:0000313" key="8">
    <source>
        <dbReference type="Proteomes" id="UP000186594"/>
    </source>
</evidence>
<comment type="caution">
    <text evidence="7">The sequence shown here is derived from an EMBL/GenBank/DDBJ whole genome shotgun (WGS) entry which is preliminary data.</text>
</comment>
<evidence type="ECO:0000256" key="5">
    <source>
        <dbReference type="ARBA" id="ARBA00023128"/>
    </source>
</evidence>
<dbReference type="OMA" id="KHTKYGE"/>
<evidence type="ECO:0000256" key="3">
    <source>
        <dbReference type="ARBA" id="ARBA00022946"/>
    </source>
</evidence>
<accession>A0A1U7LPM9</accession>
<comment type="subcellular location">
    <subcellularLocation>
        <location evidence="1">Mitochondrion</location>
    </subcellularLocation>
</comment>
<gene>
    <name evidence="7" type="ORF">NEOLI_002056</name>
</gene>
<evidence type="ECO:0000256" key="1">
    <source>
        <dbReference type="ARBA" id="ARBA00004173"/>
    </source>
</evidence>
<dbReference type="PANTHER" id="PTHR21338:SF0">
    <property type="entry name" value="LARGE RIBOSOMAL SUBUNIT PROTEIN ML41"/>
    <property type="match status" value="1"/>
</dbReference>
<dbReference type="GO" id="GO:0006412">
    <property type="term" value="P:translation"/>
    <property type="evidence" value="ECO:0007669"/>
    <property type="project" value="TreeGrafter"/>
</dbReference>
<keyword evidence="4 7" id="KW-0689">Ribosomal protein</keyword>
<dbReference type="OrthoDB" id="408933at2759"/>
<protein>
    <submittedName>
        <fullName evidence="7">54S ribosomal protein L27, mitochondrial</fullName>
    </submittedName>
</protein>
<dbReference type="InterPro" id="IPR019189">
    <property type="entry name" value="Ribosomal_mL41"/>
</dbReference>
<sequence length="104" mass="11793">MIRPTPACLGALRLRLTRTKHGNKDYYKGTGSGAMGRHTKHGDYVILPERVRTYVVPESFSTCKLTPYVTNALEPTRGRFNDARAFSGKIFLQKLQDYKDSLEL</sequence>
<dbReference type="Pfam" id="PF09809">
    <property type="entry name" value="MRP-L27"/>
    <property type="match status" value="1"/>
</dbReference>
<evidence type="ECO:0000256" key="6">
    <source>
        <dbReference type="ARBA" id="ARBA00023274"/>
    </source>
</evidence>
<proteinExistence type="inferred from homology"/>
<dbReference type="EMBL" id="LXFE01000714">
    <property type="protein sequence ID" value="OLL24604.1"/>
    <property type="molecule type" value="Genomic_DNA"/>
</dbReference>
<keyword evidence="6" id="KW-0687">Ribonucleoprotein</keyword>
<dbReference type="GO" id="GO:0005762">
    <property type="term" value="C:mitochondrial large ribosomal subunit"/>
    <property type="evidence" value="ECO:0007669"/>
    <property type="project" value="InterPro"/>
</dbReference>
<reference evidence="7 8" key="1">
    <citation type="submission" date="2016-04" db="EMBL/GenBank/DDBJ databases">
        <title>Evolutionary innovation and constraint leading to complex multicellularity in the Ascomycota.</title>
        <authorList>
            <person name="Cisse O."/>
            <person name="Nguyen A."/>
            <person name="Hewitt D.A."/>
            <person name="Jedd G."/>
            <person name="Stajich J.E."/>
        </authorList>
    </citation>
    <scope>NUCLEOTIDE SEQUENCE [LARGE SCALE GENOMIC DNA]</scope>
    <source>
        <strain evidence="7 8">DAH-3</strain>
    </source>
</reference>
<dbReference type="PANTHER" id="PTHR21338">
    <property type="entry name" value="MITOCHONDRIAL RIBOSOMAL PROTEIN L41"/>
    <property type="match status" value="1"/>
</dbReference>
<comment type="similarity">
    <text evidence="2">Belongs to the mitochondrion-specific ribosomal protein mL41 family.</text>
</comment>
<keyword evidence="8" id="KW-1185">Reference proteome</keyword>
<dbReference type="STRING" id="1198029.A0A1U7LPM9"/>
<evidence type="ECO:0000256" key="4">
    <source>
        <dbReference type="ARBA" id="ARBA00022980"/>
    </source>
</evidence>
<organism evidence="7 8">
    <name type="scientific">Neolecta irregularis (strain DAH-3)</name>
    <dbReference type="NCBI Taxonomy" id="1198029"/>
    <lineage>
        <taxon>Eukaryota</taxon>
        <taxon>Fungi</taxon>
        <taxon>Dikarya</taxon>
        <taxon>Ascomycota</taxon>
        <taxon>Taphrinomycotina</taxon>
        <taxon>Neolectales</taxon>
        <taxon>Neolectaceae</taxon>
        <taxon>Neolecta</taxon>
    </lineage>
</organism>
<dbReference type="AlphaFoldDB" id="A0A1U7LPM9"/>